<comment type="caution">
    <text evidence="2">The sequence shown here is derived from an EMBL/GenBank/DDBJ whole genome shotgun (WGS) entry which is preliminary data.</text>
</comment>
<dbReference type="Proteomes" id="UP000519158">
    <property type="component" value="Unassembled WGS sequence"/>
</dbReference>
<dbReference type="EMBL" id="VTXL01000027">
    <property type="protein sequence ID" value="NOJ15507.1"/>
    <property type="molecule type" value="Genomic_DNA"/>
</dbReference>
<gene>
    <name evidence="2" type="ORF">F0234_22405</name>
</gene>
<evidence type="ECO:0000256" key="1">
    <source>
        <dbReference type="SAM" id="MobiDB-lite"/>
    </source>
</evidence>
<name>A0A7Y4DBN5_VIBSP</name>
<dbReference type="AlphaFoldDB" id="A0A7Y4DBN5"/>
<reference evidence="2 3" key="1">
    <citation type="submission" date="2019-09" db="EMBL/GenBank/DDBJ databases">
        <title>Draft genome sequencing and comparative genomics of hatchery-associated Vibrios.</title>
        <authorList>
            <person name="Kehlet-Delgado H."/>
            <person name="Mueller R.S."/>
        </authorList>
    </citation>
    <scope>NUCLEOTIDE SEQUENCE [LARGE SCALE GENOMIC DNA]</scope>
    <source>
        <strain evidence="2 3">99-70-13A3</strain>
    </source>
</reference>
<evidence type="ECO:0000313" key="3">
    <source>
        <dbReference type="Proteomes" id="UP000519158"/>
    </source>
</evidence>
<evidence type="ECO:0000313" key="2">
    <source>
        <dbReference type="EMBL" id="NOJ15507.1"/>
    </source>
</evidence>
<accession>A0A7Y4DBN5</accession>
<sequence length="67" mass="8470">MKLFNKLNSNEFSVLSHNLKKCELYTGVYSGLTEKYCIRLYRREKREERREKREERREKREERRDKI</sequence>
<protein>
    <submittedName>
        <fullName evidence="2">Uncharacterized protein</fullName>
    </submittedName>
</protein>
<feature type="region of interest" description="Disordered" evidence="1">
    <location>
        <begin position="45"/>
        <end position="67"/>
    </location>
</feature>
<organism evidence="2 3">
    <name type="scientific">Vibrio splendidus</name>
    <dbReference type="NCBI Taxonomy" id="29497"/>
    <lineage>
        <taxon>Bacteria</taxon>
        <taxon>Pseudomonadati</taxon>
        <taxon>Pseudomonadota</taxon>
        <taxon>Gammaproteobacteria</taxon>
        <taxon>Vibrionales</taxon>
        <taxon>Vibrionaceae</taxon>
        <taxon>Vibrio</taxon>
    </lineage>
</organism>
<proteinExistence type="predicted"/>